<evidence type="ECO:0000259" key="3">
    <source>
        <dbReference type="PROSITE" id="PS51677"/>
    </source>
</evidence>
<organism evidence="4 5">
    <name type="scientific">Breznakibacter xylanolyticus</name>
    <dbReference type="NCBI Taxonomy" id="990"/>
    <lineage>
        <taxon>Bacteria</taxon>
        <taxon>Pseudomonadati</taxon>
        <taxon>Bacteroidota</taxon>
        <taxon>Bacteroidia</taxon>
        <taxon>Marinilabiliales</taxon>
        <taxon>Marinilabiliaceae</taxon>
        <taxon>Breznakibacter</taxon>
    </lineage>
</organism>
<evidence type="ECO:0000256" key="1">
    <source>
        <dbReference type="ARBA" id="ARBA00022723"/>
    </source>
</evidence>
<protein>
    <submittedName>
        <fullName evidence="4">Peptidoglycan/xylan/chitin deacetylase (PgdA/CDA1 family)</fullName>
    </submittedName>
</protein>
<accession>A0A2W7Q237</accession>
<dbReference type="InterPro" id="IPR002509">
    <property type="entry name" value="NODB_dom"/>
</dbReference>
<comment type="caution">
    <text evidence="4">The sequence shown here is derived from an EMBL/GenBank/DDBJ whole genome shotgun (WGS) entry which is preliminary data.</text>
</comment>
<dbReference type="EMBL" id="QKZK01000015">
    <property type="protein sequence ID" value="PZX15869.1"/>
    <property type="molecule type" value="Genomic_DNA"/>
</dbReference>
<keyword evidence="1" id="KW-0479">Metal-binding</keyword>
<dbReference type="GO" id="GO:0046872">
    <property type="term" value="F:metal ion binding"/>
    <property type="evidence" value="ECO:0007669"/>
    <property type="project" value="UniProtKB-KW"/>
</dbReference>
<dbReference type="OrthoDB" id="9812065at2"/>
<dbReference type="Proteomes" id="UP000249239">
    <property type="component" value="Unassembled WGS sequence"/>
</dbReference>
<dbReference type="Pfam" id="PF01522">
    <property type="entry name" value="Polysacc_deac_1"/>
    <property type="match status" value="1"/>
</dbReference>
<dbReference type="PROSITE" id="PS51677">
    <property type="entry name" value="NODB"/>
    <property type="match status" value="1"/>
</dbReference>
<dbReference type="GO" id="GO:0005975">
    <property type="term" value="P:carbohydrate metabolic process"/>
    <property type="evidence" value="ECO:0007669"/>
    <property type="project" value="InterPro"/>
</dbReference>
<evidence type="ECO:0000313" key="5">
    <source>
        <dbReference type="Proteomes" id="UP000249239"/>
    </source>
</evidence>
<evidence type="ECO:0000256" key="2">
    <source>
        <dbReference type="ARBA" id="ARBA00022801"/>
    </source>
</evidence>
<dbReference type="InterPro" id="IPR050248">
    <property type="entry name" value="Polysacc_deacetylase_ArnD"/>
</dbReference>
<keyword evidence="2" id="KW-0378">Hydrolase</keyword>
<dbReference type="SUPFAM" id="SSF88713">
    <property type="entry name" value="Glycoside hydrolase/deacetylase"/>
    <property type="match status" value="1"/>
</dbReference>
<dbReference type="PANTHER" id="PTHR10587:SF133">
    <property type="entry name" value="CHITIN DEACETYLASE 1-RELATED"/>
    <property type="match status" value="1"/>
</dbReference>
<dbReference type="RefSeq" id="WP_111445915.1">
    <property type="nucleotide sequence ID" value="NZ_QKZK01000015.1"/>
</dbReference>
<dbReference type="AlphaFoldDB" id="A0A2W7Q237"/>
<dbReference type="PANTHER" id="PTHR10587">
    <property type="entry name" value="GLYCOSYL TRANSFERASE-RELATED"/>
    <property type="match status" value="1"/>
</dbReference>
<dbReference type="GO" id="GO:0016020">
    <property type="term" value="C:membrane"/>
    <property type="evidence" value="ECO:0007669"/>
    <property type="project" value="TreeGrafter"/>
</dbReference>
<keyword evidence="5" id="KW-1185">Reference proteome</keyword>
<proteinExistence type="predicted"/>
<feature type="domain" description="NodB homology" evidence="3">
    <location>
        <begin position="24"/>
        <end position="199"/>
    </location>
</feature>
<dbReference type="Gene3D" id="3.20.20.370">
    <property type="entry name" value="Glycoside hydrolase/deacetylase"/>
    <property type="match status" value="1"/>
</dbReference>
<dbReference type="CDD" id="cd10959">
    <property type="entry name" value="CE4_NodB_like_3"/>
    <property type="match status" value="1"/>
</dbReference>
<name>A0A2W7Q237_9BACT</name>
<dbReference type="GO" id="GO:0016810">
    <property type="term" value="F:hydrolase activity, acting on carbon-nitrogen (but not peptide) bonds"/>
    <property type="evidence" value="ECO:0007669"/>
    <property type="project" value="InterPro"/>
</dbReference>
<dbReference type="InterPro" id="IPR011330">
    <property type="entry name" value="Glyco_hydro/deAcase_b/a-brl"/>
</dbReference>
<gene>
    <name evidence="4" type="ORF">LX69_02057</name>
</gene>
<evidence type="ECO:0000313" key="4">
    <source>
        <dbReference type="EMBL" id="PZX15869.1"/>
    </source>
</evidence>
<sequence>MVQPPGWLKLFYPAAFWRGSASEKVVYLTFDDGPIPEVTPWVVDLLHHKGIQATFFCVGENVARYPHLLHHLLDNGHLVGNHTFHHVPAWRLSFSEYLNEIEMAQKLIHTHLFRPPHGKLWPWQMPALMRRFRKIVMWDVLTKDYDRRLSPDEVVDNVVKYVRPGSVIVFHDSLKAWPNLQEALPRSIDWLQQQGYRFKLIPS</sequence>
<reference evidence="4 5" key="1">
    <citation type="submission" date="2018-06" db="EMBL/GenBank/DDBJ databases">
        <title>Genomic Encyclopedia of Archaeal and Bacterial Type Strains, Phase II (KMG-II): from individual species to whole genera.</title>
        <authorList>
            <person name="Goeker M."/>
        </authorList>
    </citation>
    <scope>NUCLEOTIDE SEQUENCE [LARGE SCALE GENOMIC DNA]</scope>
    <source>
        <strain evidence="4 5">DSM 6779</strain>
    </source>
</reference>